<dbReference type="Pfam" id="PF10095">
    <property type="entry name" value="DUF2333"/>
    <property type="match status" value="1"/>
</dbReference>
<dbReference type="PIRSF" id="PIRSF029693">
    <property type="entry name" value="UCP029693"/>
    <property type="match status" value="1"/>
</dbReference>
<dbReference type="EMBL" id="DRKP01000101">
    <property type="protein sequence ID" value="HEB96563.1"/>
    <property type="molecule type" value="Genomic_DNA"/>
</dbReference>
<keyword evidence="1" id="KW-0472">Membrane</keyword>
<name>A0A831RKU3_9GAMM</name>
<reference evidence="2" key="1">
    <citation type="journal article" date="2020" name="mSystems">
        <title>Genome- and Community-Level Interaction Insights into Carbon Utilization and Element Cycling Functions of Hydrothermarchaeota in Hydrothermal Sediment.</title>
        <authorList>
            <person name="Zhou Z."/>
            <person name="Liu Y."/>
            <person name="Xu W."/>
            <person name="Pan J."/>
            <person name="Luo Z.H."/>
            <person name="Li M."/>
        </authorList>
    </citation>
    <scope>NUCLEOTIDE SEQUENCE [LARGE SCALE GENOMIC DNA]</scope>
    <source>
        <strain evidence="2">HyVt-443</strain>
    </source>
</reference>
<sequence length="355" mass="39615">MAGIRALIDGTVAGTRRLIALYDPRTMRQRGWLWTSGVLGATLVVAMLVLSSYWSREPDPLAVRELPQRYLAAGLEPVTGSYTTATLIGLVETLLDKPGGYLSNDVMPPSVWMDNMPNWEFGVLVQARDLARALRNDMSRSQSQSVENRDLAVAEPQLNFNSDSWIFPATEGEYRKAVKALRNYLNDLSRDSSQRTQFYARADNLRDWLAIVEKRLGSLSQRLSASVGQERLNTDLAGDPDAAQSTRVPEQMAVKTPWLEIDDVFYEARGTTWALVQILHAIEIDFARVLNKKNALVSLRQIVRELEAAQQPVFSPVVLNGRGFGLVTNYSLVMSSYISRANAALIDLRDLLQQG</sequence>
<accession>A0A831RKU3</accession>
<evidence type="ECO:0000313" key="2">
    <source>
        <dbReference type="EMBL" id="HEB96563.1"/>
    </source>
</evidence>
<comment type="caution">
    <text evidence="2">The sequence shown here is derived from an EMBL/GenBank/DDBJ whole genome shotgun (WGS) entry which is preliminary data.</text>
</comment>
<dbReference type="Proteomes" id="UP000886251">
    <property type="component" value="Unassembled WGS sequence"/>
</dbReference>
<dbReference type="AlphaFoldDB" id="A0A831RKU3"/>
<dbReference type="InterPro" id="IPR016936">
    <property type="entry name" value="UCP029693"/>
</dbReference>
<keyword evidence="1" id="KW-0812">Transmembrane</keyword>
<gene>
    <name evidence="2" type="ORF">ENI96_09055</name>
</gene>
<proteinExistence type="predicted"/>
<organism evidence="2">
    <name type="scientific">Sedimenticola thiotaurini</name>
    <dbReference type="NCBI Taxonomy" id="1543721"/>
    <lineage>
        <taxon>Bacteria</taxon>
        <taxon>Pseudomonadati</taxon>
        <taxon>Pseudomonadota</taxon>
        <taxon>Gammaproteobacteria</taxon>
        <taxon>Chromatiales</taxon>
        <taxon>Sedimenticolaceae</taxon>
        <taxon>Sedimenticola</taxon>
    </lineage>
</organism>
<evidence type="ECO:0000256" key="1">
    <source>
        <dbReference type="SAM" id="Phobius"/>
    </source>
</evidence>
<keyword evidence="1" id="KW-1133">Transmembrane helix</keyword>
<feature type="transmembrane region" description="Helical" evidence="1">
    <location>
        <begin position="32"/>
        <end position="54"/>
    </location>
</feature>
<protein>
    <submittedName>
        <fullName evidence="2">DUF2333 family protein</fullName>
    </submittedName>
</protein>